<dbReference type="Proteomes" id="UP000198606">
    <property type="component" value="Unassembled WGS sequence"/>
</dbReference>
<organism evidence="2 3">
    <name type="scientific">Phytopseudomonas flavescens</name>
    <dbReference type="NCBI Taxonomy" id="29435"/>
    <lineage>
        <taxon>Bacteria</taxon>
        <taxon>Pseudomonadati</taxon>
        <taxon>Pseudomonadota</taxon>
        <taxon>Gammaproteobacteria</taxon>
        <taxon>Pseudomonadales</taxon>
        <taxon>Pseudomonadaceae</taxon>
        <taxon>Phytopseudomonas</taxon>
    </lineage>
</organism>
<dbReference type="AlphaFoldDB" id="A0A1G8AFV9"/>
<evidence type="ECO:0000256" key="1">
    <source>
        <dbReference type="SAM" id="SignalP"/>
    </source>
</evidence>
<feature type="signal peptide" evidence="1">
    <location>
        <begin position="1"/>
        <end position="18"/>
    </location>
</feature>
<feature type="chain" id="PRO_5011718496" evidence="1">
    <location>
        <begin position="19"/>
        <end position="243"/>
    </location>
</feature>
<evidence type="ECO:0000313" key="3">
    <source>
        <dbReference type="Proteomes" id="UP000198606"/>
    </source>
</evidence>
<proteinExistence type="predicted"/>
<name>A0A1G8AFV9_9GAMM</name>
<keyword evidence="1" id="KW-0732">Signal</keyword>
<dbReference type="STRING" id="29435.SAMN05216588_103144"/>
<protein>
    <submittedName>
        <fullName evidence="2">Uncharacterized protein</fullName>
    </submittedName>
</protein>
<dbReference type="RefSeq" id="WP_084303643.1">
    <property type="nucleotide sequence ID" value="NZ_FNDG01000003.1"/>
</dbReference>
<reference evidence="2 3" key="1">
    <citation type="submission" date="2016-10" db="EMBL/GenBank/DDBJ databases">
        <authorList>
            <person name="de Groot N.N."/>
        </authorList>
    </citation>
    <scope>NUCLEOTIDE SEQUENCE [LARGE SCALE GENOMIC DNA]</scope>
    <source>
        <strain evidence="2 3">LMG 18387</strain>
    </source>
</reference>
<dbReference type="EMBL" id="FNDG01000003">
    <property type="protein sequence ID" value="SDH19808.1"/>
    <property type="molecule type" value="Genomic_DNA"/>
</dbReference>
<gene>
    <name evidence="2" type="ORF">SAMN05216588_103144</name>
</gene>
<evidence type="ECO:0000313" key="2">
    <source>
        <dbReference type="EMBL" id="SDH19808.1"/>
    </source>
</evidence>
<sequence length="243" mass="25963">MRALCCLFLLLLSLAALAGPHAELYEKAGWPQQRAHFSDALSAAQARYSKSLPPAVYQALVSNSNQRFAARAMDQRAESSLSENLTDPTPALRFFESPLGRKIVEAELLATRPDQLAKYADGLPLSEADATRRLLIRHLAQALPASEAGAEISLALAGVAADSLSQMIPGLLGGGTAQGLLDGQRQRLMTQIDKDLDNTLLHVYRGLSDAELEEFVTFAQSSAGTAYYKAALAAIRAGLAVGR</sequence>
<accession>A0A1G8AFV9</accession>